<feature type="coiled-coil region" evidence="5">
    <location>
        <begin position="1166"/>
        <end position="1228"/>
    </location>
</feature>
<feature type="coiled-coil region" evidence="5">
    <location>
        <begin position="974"/>
        <end position="1036"/>
    </location>
</feature>
<feature type="coiled-coil region" evidence="5">
    <location>
        <begin position="686"/>
        <end position="748"/>
    </location>
</feature>
<feature type="coiled-coil region" evidence="5">
    <location>
        <begin position="2222"/>
        <end position="2284"/>
    </location>
</feature>
<dbReference type="PANTHER" id="PTHR24027:SF438">
    <property type="entry name" value="CADHERIN 23"/>
    <property type="match status" value="1"/>
</dbReference>
<dbReference type="EMBL" id="UGVC01000001">
    <property type="protein sequence ID" value="SUD91833.1"/>
    <property type="molecule type" value="Genomic_DNA"/>
</dbReference>
<keyword evidence="4" id="KW-0472">Membrane</keyword>
<dbReference type="InterPro" id="IPR015919">
    <property type="entry name" value="Cadherin-like_sf"/>
</dbReference>
<feature type="coiled-coil region" evidence="5">
    <location>
        <begin position="206"/>
        <end position="268"/>
    </location>
</feature>
<feature type="coiled-coil region" evidence="5">
    <location>
        <begin position="878"/>
        <end position="940"/>
    </location>
</feature>
<dbReference type="Pfam" id="PF17963">
    <property type="entry name" value="Big_9"/>
    <property type="match status" value="1"/>
</dbReference>
<dbReference type="SMART" id="SM01189">
    <property type="entry name" value="ELM2"/>
    <property type="match status" value="27"/>
</dbReference>
<feature type="coiled-coil region" evidence="5">
    <location>
        <begin position="1742"/>
        <end position="1804"/>
    </location>
</feature>
<dbReference type="InterPro" id="IPR013783">
    <property type="entry name" value="Ig-like_fold"/>
</dbReference>
<feature type="coiled-coil region" evidence="5">
    <location>
        <begin position="14"/>
        <end position="76"/>
    </location>
</feature>
<feature type="coiled-coil region" evidence="5">
    <location>
        <begin position="1358"/>
        <end position="1420"/>
    </location>
</feature>
<dbReference type="InterPro" id="IPR054725">
    <property type="entry name" value="Epr_GA-like"/>
</dbReference>
<evidence type="ECO:0000313" key="8">
    <source>
        <dbReference type="Proteomes" id="UP000254123"/>
    </source>
</evidence>
<dbReference type="GO" id="GO:0045296">
    <property type="term" value="F:cadherin binding"/>
    <property type="evidence" value="ECO:0007669"/>
    <property type="project" value="TreeGrafter"/>
</dbReference>
<feature type="coiled-coil region" evidence="5">
    <location>
        <begin position="1454"/>
        <end position="1516"/>
    </location>
</feature>
<feature type="coiled-coil region" evidence="5">
    <location>
        <begin position="1070"/>
        <end position="1132"/>
    </location>
</feature>
<feature type="coiled-coil region" evidence="5">
    <location>
        <begin position="2126"/>
        <end position="2188"/>
    </location>
</feature>
<dbReference type="STRING" id="1123034.GCA_000685805_02520"/>
<dbReference type="InterPro" id="IPR010221">
    <property type="entry name" value="VCBS_dom"/>
</dbReference>
<dbReference type="SUPFAM" id="SSF49313">
    <property type="entry name" value="Cadherin-like"/>
    <property type="match status" value="2"/>
</dbReference>
<feature type="domain" description="Cadherin" evidence="6">
    <location>
        <begin position="3145"/>
        <end position="3255"/>
    </location>
</feature>
<dbReference type="SMART" id="SM00112">
    <property type="entry name" value="CA"/>
    <property type="match status" value="4"/>
</dbReference>
<feature type="coiled-coil region" evidence="5">
    <location>
        <begin position="2510"/>
        <end position="2572"/>
    </location>
</feature>
<dbReference type="Gene3D" id="2.60.40.60">
    <property type="entry name" value="Cadherins"/>
    <property type="match status" value="2"/>
</dbReference>
<feature type="domain" description="Cadherin" evidence="6">
    <location>
        <begin position="2821"/>
        <end position="2926"/>
    </location>
</feature>
<dbReference type="Pfam" id="PF00028">
    <property type="entry name" value="Cadherin"/>
    <property type="match status" value="1"/>
</dbReference>
<feature type="coiled-coil region" evidence="5">
    <location>
        <begin position="2414"/>
        <end position="2476"/>
    </location>
</feature>
<dbReference type="Proteomes" id="UP000254123">
    <property type="component" value="Unassembled WGS sequence"/>
</dbReference>
<dbReference type="PROSITE" id="PS50268">
    <property type="entry name" value="CADHERIN_2"/>
    <property type="match status" value="3"/>
</dbReference>
<name>A0A379LMR2_9GAMM</name>
<evidence type="ECO:0000256" key="3">
    <source>
        <dbReference type="ARBA" id="ARBA00022837"/>
    </source>
</evidence>
<dbReference type="InterPro" id="IPR000949">
    <property type="entry name" value="ELM2_dom"/>
</dbReference>
<feature type="coiled-coil region" evidence="5">
    <location>
        <begin position="1838"/>
        <end position="1900"/>
    </location>
</feature>
<evidence type="ECO:0000256" key="4">
    <source>
        <dbReference type="ARBA" id="ARBA00023136"/>
    </source>
</evidence>
<organism evidence="7 8">
    <name type="scientific">Psychrobacter phenylpyruvicus</name>
    <dbReference type="NCBI Taxonomy" id="29432"/>
    <lineage>
        <taxon>Bacteria</taxon>
        <taxon>Pseudomonadati</taxon>
        <taxon>Pseudomonadota</taxon>
        <taxon>Gammaproteobacteria</taxon>
        <taxon>Moraxellales</taxon>
        <taxon>Moraxellaceae</taxon>
        <taxon>Psychrobacter</taxon>
    </lineage>
</organism>
<feature type="coiled-coil region" evidence="5">
    <location>
        <begin position="1646"/>
        <end position="1708"/>
    </location>
</feature>
<evidence type="ECO:0000256" key="2">
    <source>
        <dbReference type="ARBA" id="ARBA00022737"/>
    </source>
</evidence>
<keyword evidence="8" id="KW-1185">Reference proteome</keyword>
<feature type="coiled-coil region" evidence="5">
    <location>
        <begin position="302"/>
        <end position="364"/>
    </location>
</feature>
<dbReference type="GO" id="GO:0005509">
    <property type="term" value="F:calcium ion binding"/>
    <property type="evidence" value="ECO:0007669"/>
    <property type="project" value="InterPro"/>
</dbReference>
<dbReference type="NCBIfam" id="TIGR01965">
    <property type="entry name" value="VCBS_repeat"/>
    <property type="match status" value="1"/>
</dbReference>
<comment type="subcellular location">
    <subcellularLocation>
        <location evidence="1">Membrane</location>
    </subcellularLocation>
</comment>
<dbReference type="CDD" id="cd11304">
    <property type="entry name" value="Cadherin_repeat"/>
    <property type="match status" value="3"/>
</dbReference>
<dbReference type="GO" id="GO:0016477">
    <property type="term" value="P:cell migration"/>
    <property type="evidence" value="ECO:0007669"/>
    <property type="project" value="TreeGrafter"/>
</dbReference>
<feature type="coiled-coil region" evidence="5">
    <location>
        <begin position="1550"/>
        <end position="1612"/>
    </location>
</feature>
<proteinExistence type="predicted"/>
<feature type="coiled-coil region" evidence="5">
    <location>
        <begin position="782"/>
        <end position="844"/>
    </location>
</feature>
<dbReference type="GO" id="GO:0007156">
    <property type="term" value="P:homophilic cell adhesion via plasma membrane adhesion molecules"/>
    <property type="evidence" value="ECO:0007669"/>
    <property type="project" value="InterPro"/>
</dbReference>
<sequence length="4156" mass="440403">MLCLVTDQDKDGLDDTLQAEVEDLVKAAEEAEKAAEDALVEANKDGLITPEENQNLTDLNNAVTEAKDKAQAKVDELPESTGKDSFQDRLDVIDGIVVPGITDQDKDGLDDTLQAEVEDLVKAAEEAEKAAEDALVEANKDGLITPEENQNLTDLNNAVTEAKDKAQAKVDELPESTGKDSFQDRLDVIDGIVVPGITDQDKDGLDDTLQAEVEDLVKAAEEAEKAAEDALVEANKDGLITPEENQNLTDLNNAVTEAKDKAQAKVDELPESTGKDSFQDRLDVIDGIVVPGITDQDKDGLDDTLQAEVEDLVKAAEEAEKAAEDALVEANKDGLITPEENQNLTDLNNAVTEAKDKAQAKVDELPESTGKDSFQDRLDVIDGIVVPGITDQDKDGLDDTLQAEVEDLVKAAEEAEKAAEDALVEANKDGLITPEENQNLTDLNNAVTEAKDKAQAKVDELPESTGKDSFQDRLDVIDGIVVPGITDQDKDGLDDTLQAEVEDLVKAAEEAEKAAEDALVEANKDGLITPEENQNLTDLNNAVTEAKDKAQAKVDELPESTGKDSFQDRLDVIDGIVVPGITDQDKDGLDDTLQAEVEDLVKAAEEAEKAAEDALVEANKDGLITPEENQNLTDLNNAVTEAKDKAQAKVDELPESTGKDSFQDRLDVIDGIVVPGITDQDKDGLDDTLQAEVEDLVKAAEEAEKAAEDALVEANKDGLITPEENQNLTDLNNAVTEAKDKAQAKVDELPESTGKDSFQDRLDVIDGIVVPGITDQDKDGLDDTLQAEVEDLVKAAEEAEKAAEDALVEANKDGLITPEENQNLTDLNNAVTEAKDKAQAKVDELPESTGKDSFQDRLDVIDGIVVPGITDQDKDGLDDTLQAEVEDLVKAAEEAEKAAEDALVEANKDGLITPEENQNLTDLNNAVTEAKDKAQAKVDELPESTGKDSFQDRLDVIDGIVVPGITDQDKDGLDDTLQAEVEDLVKAAEEAEKAAEDALVEANKDGLITPEENQNLTDLNNAVTEAKDKAQAKVDELPESTGKDSFQDRLDVIDGIVVPGITDQDKDGLDDTLQAEVEDLVKAAEEAEKAAEDALVEANKDGLITPEENQNLTDLNNAVTEAKDKAQAKVDELPESTGKDSFQDRLDVIDGIVVPGVTDQDKDGLDDTLQAEVEDLVKAAEEAEKAAEDALVEANKDGLITPEENQNLTDLNNAVTEAKDKAQAKVDELPESTGKDSFQDRLDVIDGIVVPGITDQDKDGLDDTLQAEVEDLVKAAEEAEKAAEDALVEANKDGLITPEENQNLTDLNNAVTEAKDKAQAKVDELPESTGKDSFQDRLDVIDGIVVPGITDQDKDGLDDTLQAEVEDLVKAAEEAEKAAEDALVEANKDGLITPEENQNLTDLNNAVTEAKDKAQAKVDELPESTGKDSFQDRLDVIDGIVVPGITDQDKDGLDDTLQAEVEDLVKAAEEAEKAAEDALVEANKDGLITPEENQNLTDLNNAVTEAKDKAQAKVDELPESTGKDSFQDRLDVIDGIVVPGITDQDKDGLDDTLQAEVEDLVKAAEEAEKAAEDALVEANKDGLITPEENQNLTDLNNAVTEAKDKAQAKVDELPESTGKDSFQDRLDVIDGIVVPGITDQDKDGLDDTLQAEVEDLVKAAEEAEKAAEDALVEANKDGLITPEENQNLTDLNNAVTEAKDKAQAKVDELPESTGKDSFQDRLDVIDGIVVPGITDQDKDGLDDTLQAEVEDLVKAAEEAEKAAEDALVEANKDGLITPEENQNLTDLNNAVTEAKDKAQAKVDELPESTGKDSFQDRLDVIDGIVVPGITDQDKDGLDDTLQAEVEDLVKAAEEAEKAAEDALVEANKDGLITPEENQNLTDLNNAVTEAKDKAQAKVDELPESTGKDSFQDRLDVIDGIVVPGVTDQDKDGLDDTLQAEVEDLVKAAEEAEKAAEDALVEANKDGLITPEENQNLTDLNNAVTEAKDKAQAKVDELPESTGKDSFQDRLDVIDGIVVPGITDQDKDGLDDTLQAEVEDLVKAAEEAEKAAEDALVEANKDGLITPEENQNLTDLNNAVTEAKDKAQAKVDELPESTGKDSFQDRLDVIDGIVVPGITDQDKDGLDDTLQAEVEDLVKAAEEAEKAAEDALVEANKDGLITPEENQNLTDLNNAVTEAKDKAQAKVDELPESTGKDSFQDRLDVIDGIVVPGITDQDKDGLDDTLQAEVEDLVKAAEEAEKAAEDALVEANKDGLITPEENQNLTDLNNAVTEAKDKAQAKVDELPESTGKDSFQDRLDVIDGIVVPGVTDQDKDGLDDTLQAEVEDLVKAAEEAEKAAEDALVEANKDGLITPEENQNLTDLNNAVTEAKDKAQAKVDELPESTGKDSFQDRLDVIDGIVVPGITDQDKDGLDDTLQAEVEDLVKAAEEAEKAAEDALVEANKDGLITPEENQNLTDLNNAVTEAKDKAQAKVDELPESTGKDSFQDRLDVIDGIVVPGITDQDKDGLDDTLQAEVEDLVKAAEEAEKAAEDALVEANKDGLITPEENQNLTDLNNAVTEAKDKAQAKVDELPESTGKDSFQDRLDVIDGIVVPGVTDKTNEMADSPTVDATAGGGITIKPGEDNIKLIVQFIDESDNKQTITLEINDNGNWVSDTVLIGFEVDTLSGEVNLSPELVKDGSVVKATGTDVYSKEATDSANALTDDNTPDAADAPVVDAVAGGSVTATPGADNVEQVIVFTDETGTEQTITATKGADGSWTLDKEIDGVSLDATSGVVTLAPDAVKDGSTVTATGSDAYENTASDSAKALDVADPEIANQTISYDENQVPADGEVTTVVGKVTATDNVGIVSYEIMSGNDLGYFDIDSEGNIILTAAGLAAAANDFETDPNSFDLAIKVEDAAGNSSQATLTLQVNDVDEAVGPVTDSDASDNLVSEVAAIGTEVGITALAVDPDAKDTVRYVLSNSANGLFSIDEQTGVVTVAAELDYATAQSHTITVQAISTDGTASEKEDFTINVAKNNPATVTDAQGAVVEDAAETTISGTVTITDLDEGEAFAQPQTKQGAYGTFSVNENGNWSYALDNGKPEVQALREGQTVEDIFTVTSKDGTGTGTVTVTITGTNDQPKLDVVDIVDIVTEIYQGYVDTSMSIADANGSDIDEGDVLTYSLPDNNQGYFAIDESTGVITLTEAGVDYINAGNDLPSQLTIMVSDNSGANNDSITQIIDLPATILATRVVFVEVTDDSNEEVENLPANQNSAYGVNGVYTGIVANNSDGSVQTDPAVLQGLTNDTTPTITVTLEKPLRTATSGIADEAVQVVLTPTQGEPVILDMGQAQVSADGMTYTWSNFTLAQTQALGNDYRVDAQVVAGTVKPTLSTEFTLDTLAGRPTVSLVQEENAFDGTNDSENNQANIQVIGGTGEVGGTVIFDVNRNGIFDAGDVSTVADANGNWKLAISELAGKFDFANDGDTTTGSAETTNSSANRNQTKDLYANLMFVDKAGNKLPNESFAKFYLFDETTGGAAFLASDEPLGATIYNRYNSNGKNSININQRGEIQTDGTGQNVEAIVFDSDNTDKLIIVDGNMQAIAAPLIDFAVLTGNGNDFFTLSGRQSLRTHVYMGEGDDTYEGFRIRGYGGRPIVDLGSGNDILNIESYVRTAIVNLGEGNDTANVGTYISDTEVRLGNGNNLLTVGNYLEERTTITAGSGNDTINIGQTLNDDSRGGVWVSNINAGDGDNTINIKGRLIASLASEAGYGEIITGSGQDNITISGIVDGRNAKIDTGSGNDVIDVGVIQRQATVITGPDALTPGTTDNDTLIAVALDDNALVRTGAGNDIVKISSNIVNSTLSMGSGIDHLQVNQVRGNSTIDMGEGNDTVNMERLGQTLASTGTPNLRLGAGADNLDLGVLRRGNIYSGNDTDQDIININNMEAGYVELGNTDILNISNLQSGTIKSSQGGNDVSISGSMTGGTIDLGTARDDVSIANKSAGNVFLGDGNDTIDVTTHSGGDIDTGAGNDTVTIDTMSGGNIYLASGNDTISINTFTGGTLNGGDGTDTLHITGGGNTLSSSNISAIEVLDLGVGNNANILNLRNDDARSNGYNNIRIDGDALDTVNLTKNLAGQNWTKGSIVGDYTIYEATYFSQKATIYIDTDIKVVI</sequence>
<dbReference type="PANTHER" id="PTHR24027">
    <property type="entry name" value="CADHERIN-23"/>
    <property type="match status" value="1"/>
</dbReference>
<dbReference type="Gene3D" id="2.60.40.10">
    <property type="entry name" value="Immunoglobulins"/>
    <property type="match status" value="1"/>
</dbReference>
<feature type="coiled-coil region" evidence="5">
    <location>
        <begin position="1262"/>
        <end position="1324"/>
    </location>
</feature>
<dbReference type="GO" id="GO:0008013">
    <property type="term" value="F:beta-catenin binding"/>
    <property type="evidence" value="ECO:0007669"/>
    <property type="project" value="TreeGrafter"/>
</dbReference>
<gene>
    <name evidence="7" type="ORF">NCTC10526_02206</name>
</gene>
<feature type="coiled-coil region" evidence="5">
    <location>
        <begin position="1934"/>
        <end position="1996"/>
    </location>
</feature>
<dbReference type="Pfam" id="PF22775">
    <property type="entry name" value="GA_3"/>
    <property type="match status" value="27"/>
</dbReference>
<reference evidence="7 8" key="1">
    <citation type="submission" date="2018-06" db="EMBL/GenBank/DDBJ databases">
        <authorList>
            <consortium name="Pathogen Informatics"/>
            <person name="Doyle S."/>
        </authorList>
    </citation>
    <scope>NUCLEOTIDE SEQUENCE [LARGE SCALE GENOMIC DNA]</scope>
    <source>
        <strain evidence="7 8">NCTC10526</strain>
    </source>
</reference>
<feature type="coiled-coil region" evidence="5">
    <location>
        <begin position="2318"/>
        <end position="2380"/>
    </location>
</feature>
<dbReference type="InterPro" id="IPR002126">
    <property type="entry name" value="Cadherin-like_dom"/>
</dbReference>
<feature type="domain" description="Cadherin" evidence="6">
    <location>
        <begin position="2935"/>
        <end position="3062"/>
    </location>
</feature>
<evidence type="ECO:0000256" key="5">
    <source>
        <dbReference type="SAM" id="Coils"/>
    </source>
</evidence>
<keyword evidence="5" id="KW-0175">Coiled coil</keyword>
<dbReference type="InterPro" id="IPR039808">
    <property type="entry name" value="Cadherin"/>
</dbReference>
<feature type="coiled-coil region" evidence="5">
    <location>
        <begin position="398"/>
        <end position="460"/>
    </location>
</feature>
<evidence type="ECO:0000259" key="6">
    <source>
        <dbReference type="PROSITE" id="PS50268"/>
    </source>
</evidence>
<keyword evidence="3" id="KW-0106">Calcium</keyword>
<feature type="coiled-coil region" evidence="5">
    <location>
        <begin position="590"/>
        <end position="652"/>
    </location>
</feature>
<protein>
    <submittedName>
        <fullName evidence="7">Protein of avirulence locus involved in temperature-dependent protein secretion</fullName>
    </submittedName>
</protein>
<feature type="coiled-coil region" evidence="5">
    <location>
        <begin position="110"/>
        <end position="172"/>
    </location>
</feature>
<accession>A0A379LMR2</accession>
<feature type="coiled-coil region" evidence="5">
    <location>
        <begin position="494"/>
        <end position="556"/>
    </location>
</feature>
<evidence type="ECO:0000313" key="7">
    <source>
        <dbReference type="EMBL" id="SUD91833.1"/>
    </source>
</evidence>
<evidence type="ECO:0000256" key="1">
    <source>
        <dbReference type="ARBA" id="ARBA00004370"/>
    </source>
</evidence>
<keyword evidence="2" id="KW-0677">Repeat</keyword>
<dbReference type="GO" id="GO:0016342">
    <property type="term" value="C:catenin complex"/>
    <property type="evidence" value="ECO:0007669"/>
    <property type="project" value="TreeGrafter"/>
</dbReference>
<feature type="coiled-coil region" evidence="5">
    <location>
        <begin position="2030"/>
        <end position="2092"/>
    </location>
</feature>